<comment type="caution">
    <text evidence="2">The sequence shown here is derived from an EMBL/GenBank/DDBJ whole genome shotgun (WGS) entry which is preliminary data.</text>
</comment>
<dbReference type="Proteomes" id="UP001243717">
    <property type="component" value="Unassembled WGS sequence"/>
</dbReference>
<organism evidence="2 3">
    <name type="scientific">Thalassobacterium sedimentorum</name>
    <dbReference type="NCBI Taxonomy" id="3041258"/>
    <lineage>
        <taxon>Bacteria</taxon>
        <taxon>Pseudomonadati</taxon>
        <taxon>Verrucomicrobiota</taxon>
        <taxon>Opitutia</taxon>
        <taxon>Puniceicoccales</taxon>
        <taxon>Coraliomargaritaceae</taxon>
        <taxon>Thalassobacterium</taxon>
    </lineage>
</organism>
<accession>A0ABU1AFA8</accession>
<feature type="transmembrane region" description="Helical" evidence="1">
    <location>
        <begin position="131"/>
        <end position="150"/>
    </location>
</feature>
<protein>
    <recommendedName>
        <fullName evidence="4">Prenyltransferase</fullName>
    </recommendedName>
</protein>
<keyword evidence="3" id="KW-1185">Reference proteome</keyword>
<dbReference type="EMBL" id="JARXIC010000003">
    <property type="protein sequence ID" value="MDQ8193234.1"/>
    <property type="molecule type" value="Genomic_DNA"/>
</dbReference>
<reference evidence="2 3" key="1">
    <citation type="submission" date="2023-04" db="EMBL/GenBank/DDBJ databases">
        <title>A novel bacteria isolated from coastal sediment.</title>
        <authorList>
            <person name="Liu X.-J."/>
            <person name="Du Z.-J."/>
        </authorList>
    </citation>
    <scope>NUCLEOTIDE SEQUENCE [LARGE SCALE GENOMIC DNA]</scope>
    <source>
        <strain evidence="2 3">SDUM461004</strain>
    </source>
</reference>
<sequence>MQPPPKIWQWPNVLAFDAALIAALWLMTLERMHHLELGWKVHTVLALSVWLTYLADRLCDVKSRNTANLLSVRHRFSKYYTPQLWRLWFIVLIINLAMATQLTWTQQKHGAQLLAVCLVYTLLNQKLSRRFFPKESCVALIYAGGVAVFLPQAIPWGFFEAFAFLCLLNCLMIGAKERQIDSKMQVHSLATVVTERYLTPLALCAAGLSLWSEIDLAYELAFSFILIALIHGLRQRISIEGFRVLLDASLLIAPALSLGIR</sequence>
<keyword evidence="1" id="KW-1133">Transmembrane helix</keyword>
<name>A0ABU1AFA8_9BACT</name>
<feature type="transmembrane region" description="Helical" evidence="1">
    <location>
        <begin position="7"/>
        <end position="27"/>
    </location>
</feature>
<keyword evidence="1" id="KW-0812">Transmembrane</keyword>
<gene>
    <name evidence="2" type="ORF">QEH59_02275</name>
</gene>
<keyword evidence="1" id="KW-0472">Membrane</keyword>
<evidence type="ECO:0008006" key="4">
    <source>
        <dbReference type="Google" id="ProtNLM"/>
    </source>
</evidence>
<feature type="transmembrane region" description="Helical" evidence="1">
    <location>
        <begin position="216"/>
        <end position="233"/>
    </location>
</feature>
<evidence type="ECO:0000313" key="3">
    <source>
        <dbReference type="Proteomes" id="UP001243717"/>
    </source>
</evidence>
<evidence type="ECO:0000313" key="2">
    <source>
        <dbReference type="EMBL" id="MDQ8193234.1"/>
    </source>
</evidence>
<dbReference type="RefSeq" id="WP_308983739.1">
    <property type="nucleotide sequence ID" value="NZ_JARXIC010000003.1"/>
</dbReference>
<evidence type="ECO:0000256" key="1">
    <source>
        <dbReference type="SAM" id="Phobius"/>
    </source>
</evidence>
<feature type="transmembrane region" description="Helical" evidence="1">
    <location>
        <begin position="84"/>
        <end position="103"/>
    </location>
</feature>
<proteinExistence type="predicted"/>